<dbReference type="AlphaFoldDB" id="A0A1Y2LJU6"/>
<dbReference type="Proteomes" id="UP000193240">
    <property type="component" value="Unassembled WGS sequence"/>
</dbReference>
<feature type="region of interest" description="Disordered" evidence="1">
    <location>
        <begin position="205"/>
        <end position="227"/>
    </location>
</feature>
<dbReference type="InParanoid" id="A0A1Y2LJU6"/>
<protein>
    <submittedName>
        <fullName evidence="2">Uncharacterized protein</fullName>
    </submittedName>
</protein>
<accession>A0A1Y2LJU6</accession>
<sequence length="227" mass="26464">MLVLTRLQARSLMRLPPELRLKIYELVFETAVLGVPQPPSHDIGGMIRRQAYLMRQRFFLQKPGLLAVCRLIYYEARAHHTSYTTIEMSPVSSRLRFQRILRAMRARTSRFHQVRKLVISGDMLRKALEVAEYNLLNGKDHVGTTRDDFPNLKVIVWPNGEDETKSKDECEAAMRYCFDKSDLQLVDVEYDTYYKNGAIFEHGVDRDFDDDDNNNNDDDINNDDEQA</sequence>
<feature type="compositionally biased region" description="Acidic residues" evidence="1">
    <location>
        <begin position="207"/>
        <end position="227"/>
    </location>
</feature>
<evidence type="ECO:0000313" key="3">
    <source>
        <dbReference type="Proteomes" id="UP000193240"/>
    </source>
</evidence>
<dbReference type="PANTHER" id="PTHR42085:SF1">
    <property type="entry name" value="F-BOX DOMAIN-CONTAINING PROTEIN"/>
    <property type="match status" value="1"/>
</dbReference>
<keyword evidence="3" id="KW-1185">Reference proteome</keyword>
<reference evidence="2 3" key="1">
    <citation type="journal article" date="2017" name="Genome Announc.">
        <title>Genome sequence of the saprophytic ascomycete Epicoccum nigrum ICMP 19927 strain isolated from New Zealand.</title>
        <authorList>
            <person name="Fokin M."/>
            <person name="Fleetwood D."/>
            <person name="Weir B.S."/>
            <person name="Villas-Boas S.G."/>
        </authorList>
    </citation>
    <scope>NUCLEOTIDE SEQUENCE [LARGE SCALE GENOMIC DNA]</scope>
    <source>
        <strain evidence="2 3">ICMP 19927</strain>
    </source>
</reference>
<evidence type="ECO:0000313" key="2">
    <source>
        <dbReference type="EMBL" id="OSS43792.1"/>
    </source>
</evidence>
<name>A0A1Y2LJU6_EPING</name>
<dbReference type="InterPro" id="IPR038883">
    <property type="entry name" value="AN11006-like"/>
</dbReference>
<dbReference type="PANTHER" id="PTHR42085">
    <property type="entry name" value="F-BOX DOMAIN-CONTAINING PROTEIN"/>
    <property type="match status" value="1"/>
</dbReference>
<proteinExistence type="predicted"/>
<organism evidence="2 3">
    <name type="scientific">Epicoccum nigrum</name>
    <name type="common">Soil fungus</name>
    <name type="synonym">Epicoccum purpurascens</name>
    <dbReference type="NCBI Taxonomy" id="105696"/>
    <lineage>
        <taxon>Eukaryota</taxon>
        <taxon>Fungi</taxon>
        <taxon>Dikarya</taxon>
        <taxon>Ascomycota</taxon>
        <taxon>Pezizomycotina</taxon>
        <taxon>Dothideomycetes</taxon>
        <taxon>Pleosporomycetidae</taxon>
        <taxon>Pleosporales</taxon>
        <taxon>Pleosporineae</taxon>
        <taxon>Didymellaceae</taxon>
        <taxon>Epicoccum</taxon>
    </lineage>
</organism>
<evidence type="ECO:0000256" key="1">
    <source>
        <dbReference type="SAM" id="MobiDB-lite"/>
    </source>
</evidence>
<gene>
    <name evidence="2" type="ORF">B5807_11628</name>
</gene>
<dbReference type="EMBL" id="KZ107861">
    <property type="protein sequence ID" value="OSS43792.1"/>
    <property type="molecule type" value="Genomic_DNA"/>
</dbReference>